<name>A0A2T4S5W7_9STAP</name>
<dbReference type="Proteomes" id="UP000240400">
    <property type="component" value="Unassembled WGS sequence"/>
</dbReference>
<feature type="domain" description="Fibrinogen-binding" evidence="2">
    <location>
        <begin position="16"/>
        <end position="75"/>
    </location>
</feature>
<feature type="non-terminal residue" evidence="3">
    <location>
        <position position="93"/>
    </location>
</feature>
<dbReference type="EMBL" id="PZHR01000570">
    <property type="protein sequence ID" value="PTK46229.1"/>
    <property type="molecule type" value="Genomic_DNA"/>
</dbReference>
<dbReference type="InterPro" id="IPR011266">
    <property type="entry name" value="Adhesin_Fg-bd_dom_2"/>
</dbReference>
<evidence type="ECO:0000256" key="1">
    <source>
        <dbReference type="SAM" id="MobiDB-lite"/>
    </source>
</evidence>
<dbReference type="InterPro" id="IPR008966">
    <property type="entry name" value="Adhesion_dom_sf"/>
</dbReference>
<accession>A0A2T4S5W7</accession>
<organism evidence="3 4">
    <name type="scientific">Staphylococcus nepalensis</name>
    <dbReference type="NCBI Taxonomy" id="214473"/>
    <lineage>
        <taxon>Bacteria</taxon>
        <taxon>Bacillati</taxon>
        <taxon>Bacillota</taxon>
        <taxon>Bacilli</taxon>
        <taxon>Bacillales</taxon>
        <taxon>Staphylococcaceae</taxon>
        <taxon>Staphylococcus</taxon>
    </lineage>
</organism>
<dbReference type="GO" id="GO:0007155">
    <property type="term" value="P:cell adhesion"/>
    <property type="evidence" value="ECO:0007669"/>
    <property type="project" value="InterPro"/>
</dbReference>
<dbReference type="Pfam" id="PF10425">
    <property type="entry name" value="SdrG_C_C"/>
    <property type="match status" value="1"/>
</dbReference>
<proteinExistence type="predicted"/>
<sequence>MNLYNYWPDTADGTPAQSSAQLNPDVTNFKIYEVRNGEQLNPSFYVDENNPNLVDVTNNPDAIYNFNPQYSVDANGGEVLSLDFQDLTSNGSR</sequence>
<evidence type="ECO:0000313" key="4">
    <source>
        <dbReference type="Proteomes" id="UP000240400"/>
    </source>
</evidence>
<feature type="region of interest" description="Disordered" evidence="1">
    <location>
        <begin position="1"/>
        <end position="21"/>
    </location>
</feature>
<gene>
    <name evidence="3" type="ORF">BUZ61_15990</name>
</gene>
<dbReference type="AlphaFoldDB" id="A0A2T4S5W7"/>
<dbReference type="Gene3D" id="2.60.40.1290">
    <property type="match status" value="1"/>
</dbReference>
<evidence type="ECO:0000259" key="2">
    <source>
        <dbReference type="Pfam" id="PF10425"/>
    </source>
</evidence>
<evidence type="ECO:0000313" key="3">
    <source>
        <dbReference type="EMBL" id="PTK46229.1"/>
    </source>
</evidence>
<reference evidence="3 4" key="1">
    <citation type="journal article" date="2016" name="Front. Microbiol.">
        <title>Comprehensive Phylogenetic Analysis of Bovine Non-aureus Staphylococci Species Based on Whole-Genome Sequencing.</title>
        <authorList>
            <person name="Naushad S."/>
            <person name="Barkema H.W."/>
            <person name="Luby C."/>
            <person name="Condas L.A."/>
            <person name="Nobrega D.B."/>
            <person name="Carson D.A."/>
            <person name="De Buck J."/>
        </authorList>
    </citation>
    <scope>NUCLEOTIDE SEQUENCE [LARGE SCALE GENOMIC DNA]</scope>
    <source>
        <strain evidence="3 4">SNUC 4337</strain>
    </source>
</reference>
<comment type="caution">
    <text evidence="3">The sequence shown here is derived from an EMBL/GenBank/DDBJ whole genome shotgun (WGS) entry which is preliminary data.</text>
</comment>
<protein>
    <recommendedName>
        <fullName evidence="2">Fibrinogen-binding domain-containing protein</fullName>
    </recommendedName>
</protein>
<dbReference type="SUPFAM" id="SSF49401">
    <property type="entry name" value="Bacterial adhesins"/>
    <property type="match status" value="1"/>
</dbReference>